<sequence>MLEISNNVHLPDEEIELTAIRARGAGGQNVNKVSTAIQLRFDIAASSLPDFYKERLLALSDHRITKSGLVVLKADETRSQEDNKAAALARLQQLIRSVAITPKKRRPSKPSKRAKARRVDEKKKRGKNKRLRKPPGMD</sequence>
<evidence type="ECO:0000256" key="1">
    <source>
        <dbReference type="ARBA" id="ARBA00010835"/>
    </source>
</evidence>
<feature type="region of interest" description="Disordered" evidence="2">
    <location>
        <begin position="98"/>
        <end position="138"/>
    </location>
</feature>
<dbReference type="Proteomes" id="UP001523550">
    <property type="component" value="Unassembled WGS sequence"/>
</dbReference>
<feature type="compositionally biased region" description="Basic residues" evidence="2">
    <location>
        <begin position="102"/>
        <end position="116"/>
    </location>
</feature>
<feature type="compositionally biased region" description="Basic residues" evidence="2">
    <location>
        <begin position="124"/>
        <end position="138"/>
    </location>
</feature>
<dbReference type="RefSeq" id="WP_253446550.1">
    <property type="nucleotide sequence ID" value="NZ_JALJYF010000001.1"/>
</dbReference>
<dbReference type="InterPro" id="IPR045853">
    <property type="entry name" value="Pep_chain_release_fac_I_sf"/>
</dbReference>
<dbReference type="PANTHER" id="PTHR47814">
    <property type="entry name" value="PEPTIDYL-TRNA HYDROLASE ARFB"/>
    <property type="match status" value="1"/>
</dbReference>
<protein>
    <submittedName>
        <fullName evidence="4">Ribosome-associated protein</fullName>
    </submittedName>
</protein>
<dbReference type="PANTHER" id="PTHR47814:SF1">
    <property type="entry name" value="PEPTIDYL-TRNA HYDROLASE ARFB"/>
    <property type="match status" value="1"/>
</dbReference>
<dbReference type="SUPFAM" id="SSF75620">
    <property type="entry name" value="Release factor"/>
    <property type="match status" value="1"/>
</dbReference>
<keyword evidence="5" id="KW-1185">Reference proteome</keyword>
<dbReference type="PROSITE" id="PS00745">
    <property type="entry name" value="RF_PROK_I"/>
    <property type="match status" value="1"/>
</dbReference>
<name>A0ABT1G8A1_9GAMM</name>
<accession>A0ABT1G8A1</accession>
<feature type="domain" description="Prokaryotic-type class I peptide chain release factors" evidence="3">
    <location>
        <begin position="21"/>
        <end position="37"/>
    </location>
</feature>
<evidence type="ECO:0000259" key="3">
    <source>
        <dbReference type="PROSITE" id="PS00745"/>
    </source>
</evidence>
<gene>
    <name evidence="4" type="ORF">J2T60_001100</name>
</gene>
<evidence type="ECO:0000256" key="2">
    <source>
        <dbReference type="SAM" id="MobiDB-lite"/>
    </source>
</evidence>
<comment type="caution">
    <text evidence="4">The sequence shown here is derived from an EMBL/GenBank/DDBJ whole genome shotgun (WGS) entry which is preliminary data.</text>
</comment>
<dbReference type="NCBIfam" id="NF006718">
    <property type="entry name" value="PRK09256.1"/>
    <property type="match status" value="1"/>
</dbReference>
<dbReference type="Pfam" id="PF00472">
    <property type="entry name" value="RF-1"/>
    <property type="match status" value="1"/>
</dbReference>
<proteinExistence type="inferred from homology"/>
<dbReference type="EMBL" id="JALJYF010000001">
    <property type="protein sequence ID" value="MCP1727135.1"/>
    <property type="molecule type" value="Genomic_DNA"/>
</dbReference>
<reference evidence="4 5" key="1">
    <citation type="submission" date="2022-03" db="EMBL/GenBank/DDBJ databases">
        <title>Genomic Encyclopedia of Type Strains, Phase III (KMG-III): the genomes of soil and plant-associated and newly described type strains.</title>
        <authorList>
            <person name="Whitman W."/>
        </authorList>
    </citation>
    <scope>NUCLEOTIDE SEQUENCE [LARGE SCALE GENOMIC DNA]</scope>
    <source>
        <strain evidence="4 5">BSker1</strain>
    </source>
</reference>
<evidence type="ECO:0000313" key="4">
    <source>
        <dbReference type="EMBL" id="MCP1727135.1"/>
    </source>
</evidence>
<dbReference type="InterPro" id="IPR000352">
    <property type="entry name" value="Pep_chain_release_fac_I"/>
</dbReference>
<organism evidence="4 5">
    <name type="scientific">Natronospira proteinivora</name>
    <dbReference type="NCBI Taxonomy" id="1807133"/>
    <lineage>
        <taxon>Bacteria</taxon>
        <taxon>Pseudomonadati</taxon>
        <taxon>Pseudomonadota</taxon>
        <taxon>Gammaproteobacteria</taxon>
        <taxon>Natronospirales</taxon>
        <taxon>Natronospiraceae</taxon>
        <taxon>Natronospira</taxon>
    </lineage>
</organism>
<evidence type="ECO:0000313" key="5">
    <source>
        <dbReference type="Proteomes" id="UP001523550"/>
    </source>
</evidence>
<comment type="similarity">
    <text evidence="1">Belongs to the prokaryotic/mitochondrial release factor family.</text>
</comment>
<dbReference type="Gene3D" id="3.30.160.20">
    <property type="match status" value="1"/>
</dbReference>